<dbReference type="AlphaFoldDB" id="A0A1R2C098"/>
<protein>
    <submittedName>
        <fullName evidence="2">Uncharacterized protein</fullName>
    </submittedName>
</protein>
<organism evidence="2 3">
    <name type="scientific">Stentor coeruleus</name>
    <dbReference type="NCBI Taxonomy" id="5963"/>
    <lineage>
        <taxon>Eukaryota</taxon>
        <taxon>Sar</taxon>
        <taxon>Alveolata</taxon>
        <taxon>Ciliophora</taxon>
        <taxon>Postciliodesmatophora</taxon>
        <taxon>Heterotrichea</taxon>
        <taxon>Heterotrichida</taxon>
        <taxon>Stentoridae</taxon>
        <taxon>Stentor</taxon>
    </lineage>
</organism>
<proteinExistence type="predicted"/>
<accession>A0A1R2C098</accession>
<dbReference type="Proteomes" id="UP000187209">
    <property type="component" value="Unassembled WGS sequence"/>
</dbReference>
<evidence type="ECO:0000313" key="2">
    <source>
        <dbReference type="EMBL" id="OMJ82355.1"/>
    </source>
</evidence>
<feature type="compositionally biased region" description="Basic residues" evidence="1">
    <location>
        <begin position="185"/>
        <end position="196"/>
    </location>
</feature>
<evidence type="ECO:0000256" key="1">
    <source>
        <dbReference type="SAM" id="MobiDB-lite"/>
    </source>
</evidence>
<dbReference type="EMBL" id="MPUH01000343">
    <property type="protein sequence ID" value="OMJ82355.1"/>
    <property type="molecule type" value="Genomic_DNA"/>
</dbReference>
<feature type="region of interest" description="Disordered" evidence="1">
    <location>
        <begin position="175"/>
        <end position="196"/>
    </location>
</feature>
<evidence type="ECO:0000313" key="3">
    <source>
        <dbReference type="Proteomes" id="UP000187209"/>
    </source>
</evidence>
<reference evidence="2 3" key="1">
    <citation type="submission" date="2016-11" db="EMBL/GenBank/DDBJ databases">
        <title>The macronuclear genome of Stentor coeruleus: a giant cell with tiny introns.</title>
        <authorList>
            <person name="Slabodnick M."/>
            <person name="Ruby J.G."/>
            <person name="Reiff S.B."/>
            <person name="Swart E.C."/>
            <person name="Gosai S."/>
            <person name="Prabakaran S."/>
            <person name="Witkowska E."/>
            <person name="Larue G.E."/>
            <person name="Fisher S."/>
            <person name="Freeman R.M."/>
            <person name="Gunawardena J."/>
            <person name="Chu W."/>
            <person name="Stover N.A."/>
            <person name="Gregory B.D."/>
            <person name="Nowacki M."/>
            <person name="Derisi J."/>
            <person name="Roy S.W."/>
            <person name="Marshall W.F."/>
            <person name="Sood P."/>
        </authorList>
    </citation>
    <scope>NUCLEOTIDE SEQUENCE [LARGE SCALE GENOMIC DNA]</scope>
    <source>
        <strain evidence="2">WM001</strain>
    </source>
</reference>
<keyword evidence="3" id="KW-1185">Reference proteome</keyword>
<comment type="caution">
    <text evidence="2">The sequence shown here is derived from an EMBL/GenBank/DDBJ whole genome shotgun (WGS) entry which is preliminary data.</text>
</comment>
<name>A0A1R2C098_9CILI</name>
<sequence length="196" mass="23026">MLKKIFEEIEYEKPSKSLIFTPNSEVETYTNSTILKLNQTILEKDYEIIQLRDTLEKERKQNQEKIKIMQDTISKFRQNSKECRNFLLENTDRIAKKQLEIVMLENEFKGIKNIKDTCNSPINIENYMNEDTYETKDAQLSPIKIEMSSACTSPFVFTVKTNQVLNNNCQRKPFHPGKVLDRSPISHRTRKAGKKK</sequence>
<gene>
    <name evidence="2" type="ORF">SteCoe_16955</name>
</gene>